<gene>
    <name evidence="2" type="ORF">SAMEA4535761_02178</name>
</gene>
<name>A0A240AKX8_9CORY</name>
<dbReference type="EMBL" id="LT906467">
    <property type="protein sequence ID" value="SNV84051.1"/>
    <property type="molecule type" value="Genomic_DNA"/>
</dbReference>
<accession>A0A240AKX8</accession>
<evidence type="ECO:0000313" key="3">
    <source>
        <dbReference type="Proteomes" id="UP000215374"/>
    </source>
</evidence>
<sequence>MWIGTNDTTHHDQNADSLDPVNQLTQSMLPIRESGTFIKAKI</sequence>
<organism evidence="2 3">
    <name type="scientific">Corynebacterium imitans</name>
    <dbReference type="NCBI Taxonomy" id="156978"/>
    <lineage>
        <taxon>Bacteria</taxon>
        <taxon>Bacillati</taxon>
        <taxon>Actinomycetota</taxon>
        <taxon>Actinomycetes</taxon>
        <taxon>Mycobacteriales</taxon>
        <taxon>Corynebacteriaceae</taxon>
        <taxon>Corynebacterium</taxon>
    </lineage>
</organism>
<reference evidence="2 3" key="1">
    <citation type="submission" date="2017-06" db="EMBL/GenBank/DDBJ databases">
        <authorList>
            <consortium name="Pathogen Informatics"/>
        </authorList>
    </citation>
    <scope>NUCLEOTIDE SEQUENCE [LARGE SCALE GENOMIC DNA]</scope>
    <source>
        <strain evidence="2 3">NCTC13015</strain>
    </source>
</reference>
<evidence type="ECO:0000313" key="2">
    <source>
        <dbReference type="EMBL" id="SNV84051.1"/>
    </source>
</evidence>
<protein>
    <submittedName>
        <fullName evidence="2">Uncharacterized protein</fullName>
    </submittedName>
</protein>
<evidence type="ECO:0000256" key="1">
    <source>
        <dbReference type="SAM" id="MobiDB-lite"/>
    </source>
</evidence>
<feature type="region of interest" description="Disordered" evidence="1">
    <location>
        <begin position="1"/>
        <end position="21"/>
    </location>
</feature>
<dbReference type="Proteomes" id="UP000215374">
    <property type="component" value="Chromosome 1"/>
</dbReference>
<proteinExistence type="predicted"/>
<dbReference type="AlphaFoldDB" id="A0A240AKX8"/>